<comment type="caution">
    <text evidence="1">The sequence shown here is derived from an EMBL/GenBank/DDBJ whole genome shotgun (WGS) entry which is preliminary data.</text>
</comment>
<reference evidence="1 2" key="1">
    <citation type="submission" date="2017-09" db="EMBL/GenBank/DDBJ databases">
        <title>Depth-based differentiation of microbial function through sediment-hosted aquifers and enrichment of novel symbionts in the deep terrestrial subsurface.</title>
        <authorList>
            <person name="Probst A.J."/>
            <person name="Ladd B."/>
            <person name="Jarett J.K."/>
            <person name="Geller-Mcgrath D.E."/>
            <person name="Sieber C.M."/>
            <person name="Emerson J.B."/>
            <person name="Anantharaman K."/>
            <person name="Thomas B.C."/>
            <person name="Malmstrom R."/>
            <person name="Stieglmeier M."/>
            <person name="Klingl A."/>
            <person name="Woyke T."/>
            <person name="Ryan C.M."/>
            <person name="Banfield J.F."/>
        </authorList>
    </citation>
    <scope>NUCLEOTIDE SEQUENCE [LARGE SCALE GENOMIC DNA]</scope>
    <source>
        <strain evidence="1">CG10_big_fil_rev_8_21_14_0_10_51_16</strain>
    </source>
</reference>
<accession>A0A2H0RD17</accession>
<proteinExistence type="predicted"/>
<evidence type="ECO:0000313" key="1">
    <source>
        <dbReference type="EMBL" id="PIR44442.1"/>
    </source>
</evidence>
<evidence type="ECO:0000313" key="2">
    <source>
        <dbReference type="Proteomes" id="UP000228767"/>
    </source>
</evidence>
<protein>
    <submittedName>
        <fullName evidence="1">Uncharacterized protein</fullName>
    </submittedName>
</protein>
<gene>
    <name evidence="1" type="ORF">COV10_04870</name>
</gene>
<dbReference type="Proteomes" id="UP000228767">
    <property type="component" value="Unassembled WGS sequence"/>
</dbReference>
<name>A0A2H0RD17_9BACT</name>
<sequence length="60" mass="6775">MWTNFGVKTKSWISINPLFIHIAILQVSVEGNILIRRIYTAIFSSSVFVVGEEFGGKVFL</sequence>
<dbReference type="AlphaFoldDB" id="A0A2H0RD17"/>
<organism evidence="1 2">
    <name type="scientific">Candidatus Vogelbacteria bacterium CG10_big_fil_rev_8_21_14_0_10_51_16</name>
    <dbReference type="NCBI Taxonomy" id="1975045"/>
    <lineage>
        <taxon>Bacteria</taxon>
        <taxon>Candidatus Vogeliibacteriota</taxon>
    </lineage>
</organism>
<dbReference type="EMBL" id="PCYI01000030">
    <property type="protein sequence ID" value="PIR44442.1"/>
    <property type="molecule type" value="Genomic_DNA"/>
</dbReference>